<evidence type="ECO:0000313" key="6">
    <source>
        <dbReference type="EMBL" id="AWH89415.1"/>
    </source>
</evidence>
<dbReference type="SUPFAM" id="SSF46785">
    <property type="entry name" value="Winged helix' DNA-binding domain"/>
    <property type="match status" value="1"/>
</dbReference>
<proteinExistence type="inferred from homology"/>
<dbReference type="Pfam" id="PF00126">
    <property type="entry name" value="HTH_1"/>
    <property type="match status" value="1"/>
</dbReference>
<dbReference type="RefSeq" id="WP_108901460.1">
    <property type="nucleotide sequence ID" value="NZ_CP029185.2"/>
</dbReference>
<dbReference type="GO" id="GO:0003700">
    <property type="term" value="F:DNA-binding transcription factor activity"/>
    <property type="evidence" value="ECO:0007669"/>
    <property type="project" value="InterPro"/>
</dbReference>
<dbReference type="Proteomes" id="UP000244908">
    <property type="component" value="Chromosome"/>
</dbReference>
<reference evidence="6 7" key="1">
    <citation type="journal article" date="2019" name="Int. J. Syst. Evol. Microbiol.">
        <title>Limnobaculum parvum gen. nov., sp. nov., isolated from a freshwater lake.</title>
        <authorList>
            <person name="Baek C."/>
            <person name="Shin S.K."/>
            <person name="Yi H."/>
        </authorList>
    </citation>
    <scope>NUCLEOTIDE SEQUENCE [LARGE SCALE GENOMIC DNA]</scope>
    <source>
        <strain evidence="6 7">HYN0051</strain>
    </source>
</reference>
<dbReference type="InterPro" id="IPR036388">
    <property type="entry name" value="WH-like_DNA-bd_sf"/>
</dbReference>
<gene>
    <name evidence="6" type="ORF">HYN51_13160</name>
</gene>
<dbReference type="PROSITE" id="PS50931">
    <property type="entry name" value="HTH_LYSR"/>
    <property type="match status" value="1"/>
</dbReference>
<keyword evidence="7" id="KW-1185">Reference proteome</keyword>
<dbReference type="EMBL" id="CP029185">
    <property type="protein sequence ID" value="AWH89415.1"/>
    <property type="molecule type" value="Genomic_DNA"/>
</dbReference>
<dbReference type="InterPro" id="IPR036390">
    <property type="entry name" value="WH_DNA-bd_sf"/>
</dbReference>
<dbReference type="SUPFAM" id="SSF53850">
    <property type="entry name" value="Periplasmic binding protein-like II"/>
    <property type="match status" value="1"/>
</dbReference>
<sequence length="302" mass="34083">MFISDETIRIVRLVAEYKSITTAAEHINKVPSAISYTVKKLEESFGIELFTRKGRYIELTPAGEYFIHHSKTILDDLDALKRNTALVHEGVERELTVAVNNIVAPGALVEFISEFEQAFPSTQLKVNTEVYNGSWDALYSKKADLAIGAPHSVPSTEGIISSPIGQMDWDFVVGPTHPLATQVHPLQNAELRKYPAICIRDTSINFTRQQAWLLEGQKPVFVPDFHIAIDLIRRNVGIGYIPHHWCLPLLNAGELVKKPMQEHKHATQMFVAYRSDGMGKVRQWAAEFLLRPEMKGRLCGYF</sequence>
<dbReference type="PANTHER" id="PTHR30126">
    <property type="entry name" value="HTH-TYPE TRANSCRIPTIONAL REGULATOR"/>
    <property type="match status" value="1"/>
</dbReference>
<evidence type="ECO:0000256" key="2">
    <source>
        <dbReference type="ARBA" id="ARBA00023015"/>
    </source>
</evidence>
<dbReference type="OrthoDB" id="196624at2"/>
<evidence type="ECO:0000259" key="5">
    <source>
        <dbReference type="PROSITE" id="PS50931"/>
    </source>
</evidence>
<comment type="similarity">
    <text evidence="1">Belongs to the LysR transcriptional regulatory family.</text>
</comment>
<dbReference type="PANTHER" id="PTHR30126:SF18">
    <property type="entry name" value="LYSR FAMILY TRANSCRIPTIONAL REGULATOR"/>
    <property type="match status" value="1"/>
</dbReference>
<dbReference type="InterPro" id="IPR000847">
    <property type="entry name" value="LysR_HTH_N"/>
</dbReference>
<keyword evidence="2" id="KW-0805">Transcription regulation</keyword>
<accession>A0A2Y9U0F1</accession>
<evidence type="ECO:0000256" key="3">
    <source>
        <dbReference type="ARBA" id="ARBA00023125"/>
    </source>
</evidence>
<protein>
    <submittedName>
        <fullName evidence="6">LysR family transcriptional regulator</fullName>
    </submittedName>
</protein>
<dbReference type="Gene3D" id="3.40.190.290">
    <property type="match status" value="1"/>
</dbReference>
<organism evidence="6 7">
    <name type="scientific">Limnobaculum parvum</name>
    <dbReference type="NCBI Taxonomy" id="2172103"/>
    <lineage>
        <taxon>Bacteria</taxon>
        <taxon>Pseudomonadati</taxon>
        <taxon>Pseudomonadota</taxon>
        <taxon>Gammaproteobacteria</taxon>
        <taxon>Enterobacterales</taxon>
        <taxon>Budviciaceae</taxon>
        <taxon>Limnobaculum</taxon>
    </lineage>
</organism>
<feature type="domain" description="HTH lysR-type" evidence="5">
    <location>
        <begin position="8"/>
        <end position="60"/>
    </location>
</feature>
<keyword evidence="3" id="KW-0238">DNA-binding</keyword>
<dbReference type="InterPro" id="IPR005119">
    <property type="entry name" value="LysR_subst-bd"/>
</dbReference>
<name>A0A2Y9U0F1_9GAMM</name>
<dbReference type="Gene3D" id="1.10.10.10">
    <property type="entry name" value="Winged helix-like DNA-binding domain superfamily/Winged helix DNA-binding domain"/>
    <property type="match status" value="1"/>
</dbReference>
<evidence type="ECO:0000313" key="7">
    <source>
        <dbReference type="Proteomes" id="UP000244908"/>
    </source>
</evidence>
<dbReference type="KEGG" id="lpv:HYN51_13160"/>
<keyword evidence="4" id="KW-0804">Transcription</keyword>
<dbReference type="AlphaFoldDB" id="A0A2Y9U0F1"/>
<evidence type="ECO:0000256" key="4">
    <source>
        <dbReference type="ARBA" id="ARBA00023163"/>
    </source>
</evidence>
<evidence type="ECO:0000256" key="1">
    <source>
        <dbReference type="ARBA" id="ARBA00009437"/>
    </source>
</evidence>
<dbReference type="GO" id="GO:0000976">
    <property type="term" value="F:transcription cis-regulatory region binding"/>
    <property type="evidence" value="ECO:0007669"/>
    <property type="project" value="TreeGrafter"/>
</dbReference>
<dbReference type="Pfam" id="PF03466">
    <property type="entry name" value="LysR_substrate"/>
    <property type="match status" value="1"/>
</dbReference>